<feature type="region of interest" description="Disordered" evidence="1">
    <location>
        <begin position="281"/>
        <end position="308"/>
    </location>
</feature>
<accession>A0A6J3MFG0</accession>
<proteinExistence type="predicted"/>
<name>A0A6J3MFG0_9PEZI</name>
<feature type="compositionally biased region" description="Polar residues" evidence="1">
    <location>
        <begin position="125"/>
        <end position="157"/>
    </location>
</feature>
<dbReference type="OrthoDB" id="3557758at2759"/>
<dbReference type="Proteomes" id="UP000504637">
    <property type="component" value="Unplaced"/>
</dbReference>
<dbReference type="GeneID" id="54366158"/>
<reference evidence="3" key="1">
    <citation type="submission" date="2020-01" db="EMBL/GenBank/DDBJ databases">
        <authorList>
            <consortium name="DOE Joint Genome Institute"/>
            <person name="Haridas S."/>
            <person name="Albert R."/>
            <person name="Binder M."/>
            <person name="Bloem J."/>
            <person name="Labutti K."/>
            <person name="Salamov A."/>
            <person name="Andreopoulos B."/>
            <person name="Baker S.E."/>
            <person name="Barry K."/>
            <person name="Bills G."/>
            <person name="Bluhm B.H."/>
            <person name="Cannon C."/>
            <person name="Castanera R."/>
            <person name="Culley D.E."/>
            <person name="Daum C."/>
            <person name="Ezra D."/>
            <person name="Gonzalez J.B."/>
            <person name="Henrissat B."/>
            <person name="Kuo A."/>
            <person name="Liang C."/>
            <person name="Lipzen A."/>
            <person name="Lutzoni F."/>
            <person name="Magnuson J."/>
            <person name="Mondo S."/>
            <person name="Nolan M."/>
            <person name="Ohm R."/>
            <person name="Pangilinan J."/>
            <person name="Park H.-J."/>
            <person name="Ramirez L."/>
            <person name="Alfaro M."/>
            <person name="Sun H."/>
            <person name="Tritt A."/>
            <person name="Yoshinaga Y."/>
            <person name="Zwiers L.-H."/>
            <person name="Turgeon B.G."/>
            <person name="Goodwin S.B."/>
            <person name="Spatafora J.W."/>
            <person name="Crous P.W."/>
            <person name="Grigoriev I.V."/>
        </authorList>
    </citation>
    <scope>NUCLEOTIDE SEQUENCE</scope>
    <source>
        <strain evidence="3">CBS 342.82</strain>
    </source>
</reference>
<evidence type="ECO:0000256" key="1">
    <source>
        <dbReference type="SAM" id="MobiDB-lite"/>
    </source>
</evidence>
<evidence type="ECO:0000313" key="3">
    <source>
        <dbReference type="RefSeq" id="XP_033463782.1"/>
    </source>
</evidence>
<organism evidence="3">
    <name type="scientific">Dissoconium aciculare CBS 342.82</name>
    <dbReference type="NCBI Taxonomy" id="1314786"/>
    <lineage>
        <taxon>Eukaryota</taxon>
        <taxon>Fungi</taxon>
        <taxon>Dikarya</taxon>
        <taxon>Ascomycota</taxon>
        <taxon>Pezizomycotina</taxon>
        <taxon>Dothideomycetes</taxon>
        <taxon>Dothideomycetidae</taxon>
        <taxon>Mycosphaerellales</taxon>
        <taxon>Dissoconiaceae</taxon>
        <taxon>Dissoconium</taxon>
    </lineage>
</organism>
<feature type="compositionally biased region" description="Polar residues" evidence="1">
    <location>
        <begin position="342"/>
        <end position="361"/>
    </location>
</feature>
<keyword evidence="2" id="KW-1185">Reference proteome</keyword>
<evidence type="ECO:0000313" key="2">
    <source>
        <dbReference type="Proteomes" id="UP000504637"/>
    </source>
</evidence>
<feature type="compositionally biased region" description="Basic and acidic residues" evidence="1">
    <location>
        <begin position="288"/>
        <end position="297"/>
    </location>
</feature>
<feature type="compositionally biased region" description="Polar residues" evidence="1">
    <location>
        <begin position="57"/>
        <end position="69"/>
    </location>
</feature>
<feature type="region of interest" description="Disordered" evidence="1">
    <location>
        <begin position="1"/>
        <end position="234"/>
    </location>
</feature>
<reference evidence="3" key="3">
    <citation type="submission" date="2025-08" db="UniProtKB">
        <authorList>
            <consortium name="RefSeq"/>
        </authorList>
    </citation>
    <scope>IDENTIFICATION</scope>
    <source>
        <strain evidence="3">CBS 342.82</strain>
    </source>
</reference>
<feature type="compositionally biased region" description="Polar residues" evidence="1">
    <location>
        <begin position="211"/>
        <end position="226"/>
    </location>
</feature>
<dbReference type="RefSeq" id="XP_033463782.1">
    <property type="nucleotide sequence ID" value="XM_033608358.1"/>
</dbReference>
<feature type="region of interest" description="Disordered" evidence="1">
    <location>
        <begin position="327"/>
        <end position="361"/>
    </location>
</feature>
<dbReference type="AlphaFoldDB" id="A0A6J3MFG0"/>
<protein>
    <submittedName>
        <fullName evidence="3">Uncharacterized protein</fullName>
    </submittedName>
</protein>
<feature type="compositionally biased region" description="Basic and acidic residues" evidence="1">
    <location>
        <begin position="192"/>
        <end position="210"/>
    </location>
</feature>
<feature type="compositionally biased region" description="Low complexity" evidence="1">
    <location>
        <begin position="392"/>
        <end position="405"/>
    </location>
</feature>
<reference evidence="3" key="2">
    <citation type="submission" date="2020-04" db="EMBL/GenBank/DDBJ databases">
        <authorList>
            <consortium name="NCBI Genome Project"/>
        </authorList>
    </citation>
    <scope>NUCLEOTIDE SEQUENCE</scope>
    <source>
        <strain evidence="3">CBS 342.82</strain>
    </source>
</reference>
<sequence>MFRCQTNMPSAEKKHGQLRSPDTSEATPDRLRRGSLRRLGSMATFQSLNPFNRRRSNNTICSNTASEENVPSPRSLAAQTSQTDLYDDPTSPLANMSRVDSATADFPPPSQPPQSKRYSYVPLNDGQTATSSLPRSRTFSNLPLPTRLRQPSQTLAPSKSYIRFPSGLATSGSHGPSRYKIYRNKTGSNQFKKLESDSRPHPRNDSRDGSSETCQPLLNESESPSKPSLVGRDAEKTSAPYHGETLKHLCSSSPIKISVANQQSLAPPQSIQRWNSQPVLTHRSSFRPAHEQIKETRLISTRGPPTPPPSLQILTGSKAGIYRHSAGDLQISKDPRYDLGSPNGSSKVDSRLSSPGVNPRVITTAQPSTYWTGRFSAINDRLSNDVVQAHFTPGSPTPSSSSPPRTDSDTLHTAEAVLARMRLALEALHDLCATDDARRSFLVWQVQLAHVLQMPELSRPVKPQERFGLVVSEDAIFAMDFRRSGTMMRSPRIGLFLC</sequence>
<feature type="region of interest" description="Disordered" evidence="1">
    <location>
        <begin position="388"/>
        <end position="409"/>
    </location>
</feature>
<gene>
    <name evidence="3" type="ORF">K489DRAFT_429072</name>
</gene>